<dbReference type="GO" id="GO:0005778">
    <property type="term" value="C:peroxisomal membrane"/>
    <property type="evidence" value="ECO:0007669"/>
    <property type="project" value="TreeGrafter"/>
</dbReference>
<dbReference type="Pfam" id="PF04614">
    <property type="entry name" value="Pex19"/>
    <property type="match status" value="1"/>
</dbReference>
<dbReference type="AlphaFoldDB" id="A0A8S0W0M3"/>
<gene>
    <name evidence="2" type="ORF">AAE3_LOCUS12618</name>
</gene>
<dbReference type="GO" id="GO:0033328">
    <property type="term" value="F:peroxisome membrane targeting sequence binding"/>
    <property type="evidence" value="ECO:0007669"/>
    <property type="project" value="TreeGrafter"/>
</dbReference>
<dbReference type="OrthoDB" id="21292at2759"/>
<feature type="compositionally biased region" description="Acidic residues" evidence="1">
    <location>
        <begin position="16"/>
        <end position="29"/>
    </location>
</feature>
<dbReference type="Proteomes" id="UP000467700">
    <property type="component" value="Unassembled WGS sequence"/>
</dbReference>
<dbReference type="InterPro" id="IPR006708">
    <property type="entry name" value="Pex19"/>
</dbReference>
<dbReference type="PANTHER" id="PTHR12774:SF2">
    <property type="entry name" value="PEROXISOMAL BIOGENESIS FACTOR 19"/>
    <property type="match status" value="1"/>
</dbReference>
<sequence>MSSQPTKPTVEKLAVDAEDDLDDLDDLLDEFNPGAFPTSPKPSPGPPPPTAATTTTFGRPRTNTRVDAPPKSVPGTGKLAVTAEENDDEEALNNEFAQELAREMENLMREITSEGGKDKDDAASETMTDEERGKALKAAWEAMLVEGMNANAGDLANLGEEIGPSKEKAAGGAFQDKIKQAMDKLKDSESKMGGASSGAAPTPESLEALLQSLGDLGLGGEGGDEKELAGFLETMMSQLMSKDVLYDPLKELAEGFPPYLANPPKPLPEEDKKRYDNQLVCVKKILVVFEKQDYSDGHEEYSKQIVELMSEMQTYGSPPSEIMGPLPPGFDAMSSEEGCTVA</sequence>
<feature type="region of interest" description="Disordered" evidence="1">
    <location>
        <begin position="111"/>
        <end position="134"/>
    </location>
</feature>
<dbReference type="GO" id="GO:0045046">
    <property type="term" value="P:protein import into peroxisome membrane"/>
    <property type="evidence" value="ECO:0007669"/>
    <property type="project" value="TreeGrafter"/>
</dbReference>
<feature type="region of interest" description="Disordered" evidence="1">
    <location>
        <begin position="1"/>
        <end position="91"/>
    </location>
</feature>
<dbReference type="Gene3D" id="1.20.120.900">
    <property type="entry name" value="Pex19, mPTS binding domain"/>
    <property type="match status" value="1"/>
</dbReference>
<protein>
    <submittedName>
        <fullName evidence="2">Uncharacterized protein</fullName>
    </submittedName>
</protein>
<evidence type="ECO:0000256" key="1">
    <source>
        <dbReference type="SAM" id="MobiDB-lite"/>
    </source>
</evidence>
<comment type="caution">
    <text evidence="2">The sequence shown here is derived from an EMBL/GenBank/DDBJ whole genome shotgun (WGS) entry which is preliminary data.</text>
</comment>
<dbReference type="PANTHER" id="PTHR12774">
    <property type="entry name" value="PEROXISOMAL BIOGENESIS FACTOR 19"/>
    <property type="match status" value="1"/>
</dbReference>
<name>A0A8S0W0M3_CYCAE</name>
<dbReference type="InterPro" id="IPR038322">
    <property type="entry name" value="Pex19_C_sf"/>
</dbReference>
<accession>A0A8S0W0M3</accession>
<keyword evidence="3" id="KW-1185">Reference proteome</keyword>
<dbReference type="EMBL" id="CACVBS010000090">
    <property type="protein sequence ID" value="CAA7270474.1"/>
    <property type="molecule type" value="Genomic_DNA"/>
</dbReference>
<feature type="region of interest" description="Disordered" evidence="1">
    <location>
        <begin position="182"/>
        <end position="202"/>
    </location>
</feature>
<feature type="region of interest" description="Disordered" evidence="1">
    <location>
        <begin position="321"/>
        <end position="342"/>
    </location>
</feature>
<feature type="compositionally biased region" description="Basic and acidic residues" evidence="1">
    <location>
        <begin position="111"/>
        <end position="122"/>
    </location>
</feature>
<organism evidence="2 3">
    <name type="scientific">Cyclocybe aegerita</name>
    <name type="common">Black poplar mushroom</name>
    <name type="synonym">Agrocybe aegerita</name>
    <dbReference type="NCBI Taxonomy" id="1973307"/>
    <lineage>
        <taxon>Eukaryota</taxon>
        <taxon>Fungi</taxon>
        <taxon>Dikarya</taxon>
        <taxon>Basidiomycota</taxon>
        <taxon>Agaricomycotina</taxon>
        <taxon>Agaricomycetes</taxon>
        <taxon>Agaricomycetidae</taxon>
        <taxon>Agaricales</taxon>
        <taxon>Agaricineae</taxon>
        <taxon>Bolbitiaceae</taxon>
        <taxon>Cyclocybe</taxon>
    </lineage>
</organism>
<evidence type="ECO:0000313" key="3">
    <source>
        <dbReference type="Proteomes" id="UP000467700"/>
    </source>
</evidence>
<feature type="compositionally biased region" description="Pro residues" evidence="1">
    <location>
        <begin position="39"/>
        <end position="50"/>
    </location>
</feature>
<evidence type="ECO:0000313" key="2">
    <source>
        <dbReference type="EMBL" id="CAA7270474.1"/>
    </source>
</evidence>
<proteinExistence type="predicted"/>
<reference evidence="2 3" key="1">
    <citation type="submission" date="2020-01" db="EMBL/GenBank/DDBJ databases">
        <authorList>
            <person name="Gupta K D."/>
        </authorList>
    </citation>
    <scope>NUCLEOTIDE SEQUENCE [LARGE SCALE GENOMIC DNA]</scope>
</reference>
<feature type="compositionally biased region" description="Low complexity" evidence="1">
    <location>
        <begin position="51"/>
        <end position="61"/>
    </location>
</feature>